<dbReference type="Proteomes" id="UP000029553">
    <property type="component" value="Unassembled WGS sequence"/>
</dbReference>
<evidence type="ECO:0000313" key="3">
    <source>
        <dbReference type="Proteomes" id="UP000029553"/>
    </source>
</evidence>
<evidence type="ECO:0000313" key="2">
    <source>
        <dbReference type="EMBL" id="KGH25328.1"/>
    </source>
</evidence>
<dbReference type="SUPFAM" id="SSF54427">
    <property type="entry name" value="NTF2-like"/>
    <property type="match status" value="1"/>
</dbReference>
<protein>
    <recommendedName>
        <fullName evidence="1">SnoaL-like domain-containing protein</fullName>
    </recommendedName>
</protein>
<name>A0A096F6F8_COMTE</name>
<proteinExistence type="predicted"/>
<dbReference type="AlphaFoldDB" id="A0A096F6F8"/>
<dbReference type="InterPro" id="IPR032710">
    <property type="entry name" value="NTF2-like_dom_sf"/>
</dbReference>
<dbReference type="Pfam" id="PF12680">
    <property type="entry name" value="SnoaL_2"/>
    <property type="match status" value="1"/>
</dbReference>
<organism evidence="2 3">
    <name type="scientific">Comamonas testosteroni</name>
    <name type="common">Pseudomonas testosteroni</name>
    <dbReference type="NCBI Taxonomy" id="285"/>
    <lineage>
        <taxon>Bacteria</taxon>
        <taxon>Pseudomonadati</taxon>
        <taxon>Pseudomonadota</taxon>
        <taxon>Betaproteobacteria</taxon>
        <taxon>Burkholderiales</taxon>
        <taxon>Comamonadaceae</taxon>
        <taxon>Comamonas</taxon>
    </lineage>
</organism>
<dbReference type="RefSeq" id="WP_034375673.1">
    <property type="nucleotide sequence ID" value="NZ_AWOR01000089.1"/>
</dbReference>
<dbReference type="InterPro" id="IPR037401">
    <property type="entry name" value="SnoaL-like"/>
</dbReference>
<feature type="domain" description="SnoaL-like" evidence="1">
    <location>
        <begin position="37"/>
        <end position="128"/>
    </location>
</feature>
<gene>
    <name evidence="2" type="ORF">P353_25990</name>
</gene>
<reference evidence="2 3" key="1">
    <citation type="submission" date="2013-09" db="EMBL/GenBank/DDBJ databases">
        <title>High correlation between genotypes and phenotypes of environmental bacteria Comamonas testosteroni strains.</title>
        <authorList>
            <person name="Liu L."/>
            <person name="Zhu W."/>
            <person name="Xia X."/>
            <person name="Xu B."/>
            <person name="Luo M."/>
            <person name="Wang G."/>
        </authorList>
    </citation>
    <scope>NUCLEOTIDE SEQUENCE [LARGE SCALE GENOMIC DNA]</scope>
    <source>
        <strain evidence="2 3">JL40</strain>
    </source>
</reference>
<accession>A0A096F6F8</accession>
<sequence>MTYQIDPRKQLRAIEARLAQPGDDAKTVRNLRKMLEHMRAEALGDFETLMATVSPDAAYMSFSSGPDAPDSPRSKEAIARYYGGMVAANCHQIEHAIDRLVADRDHVTAEGPLRIAYPGQVLRAMGHAVGDDAPYYLFEARLLIVWGFDEHSLVRCEDSYIAGDGFAGIAARALSQQDIFTPVAGQW</sequence>
<dbReference type="EMBL" id="AWOR01000089">
    <property type="protein sequence ID" value="KGH25328.1"/>
    <property type="molecule type" value="Genomic_DNA"/>
</dbReference>
<evidence type="ECO:0000259" key="1">
    <source>
        <dbReference type="Pfam" id="PF12680"/>
    </source>
</evidence>
<comment type="caution">
    <text evidence="2">The sequence shown here is derived from an EMBL/GenBank/DDBJ whole genome shotgun (WGS) entry which is preliminary data.</text>
</comment>
<dbReference type="Gene3D" id="3.10.450.50">
    <property type="match status" value="1"/>
</dbReference>